<evidence type="ECO:0000313" key="2">
    <source>
        <dbReference type="WBParaSite" id="PSU_v2.g14925.t1"/>
    </source>
</evidence>
<dbReference type="Proteomes" id="UP000887577">
    <property type="component" value="Unplaced"/>
</dbReference>
<keyword evidence="1" id="KW-1185">Reference proteome</keyword>
<name>A0A914YBS0_9BILA</name>
<dbReference type="WBParaSite" id="PSU_v2.g14925.t1">
    <property type="protein sequence ID" value="PSU_v2.g14925.t1"/>
    <property type="gene ID" value="PSU_v2.g14925"/>
</dbReference>
<accession>A0A914YBS0</accession>
<proteinExistence type="predicted"/>
<organism evidence="1 2">
    <name type="scientific">Panagrolaimus superbus</name>
    <dbReference type="NCBI Taxonomy" id="310955"/>
    <lineage>
        <taxon>Eukaryota</taxon>
        <taxon>Metazoa</taxon>
        <taxon>Ecdysozoa</taxon>
        <taxon>Nematoda</taxon>
        <taxon>Chromadorea</taxon>
        <taxon>Rhabditida</taxon>
        <taxon>Tylenchina</taxon>
        <taxon>Panagrolaimomorpha</taxon>
        <taxon>Panagrolaimoidea</taxon>
        <taxon>Panagrolaimidae</taxon>
        <taxon>Panagrolaimus</taxon>
    </lineage>
</organism>
<sequence length="66" mass="6766">MYAAFSASEADVPELSVVAVGFEVGKIGGFGGGISGRPVFVAVFCAQDNVAGFTEAPNLTVRDKKI</sequence>
<protein>
    <submittedName>
        <fullName evidence="2">Uncharacterized protein</fullName>
    </submittedName>
</protein>
<reference evidence="2" key="1">
    <citation type="submission" date="2022-11" db="UniProtKB">
        <authorList>
            <consortium name="WormBaseParasite"/>
        </authorList>
    </citation>
    <scope>IDENTIFICATION</scope>
</reference>
<dbReference type="AlphaFoldDB" id="A0A914YBS0"/>
<evidence type="ECO:0000313" key="1">
    <source>
        <dbReference type="Proteomes" id="UP000887577"/>
    </source>
</evidence>